<keyword evidence="2" id="KW-1185">Reference proteome</keyword>
<dbReference type="EMBL" id="QRBI01000096">
    <property type="protein sequence ID" value="RMC18529.1"/>
    <property type="molecule type" value="Genomic_DNA"/>
</dbReference>
<organism evidence="1 2">
    <name type="scientific">Hirundo rustica rustica</name>
    <dbReference type="NCBI Taxonomy" id="333673"/>
    <lineage>
        <taxon>Eukaryota</taxon>
        <taxon>Metazoa</taxon>
        <taxon>Chordata</taxon>
        <taxon>Craniata</taxon>
        <taxon>Vertebrata</taxon>
        <taxon>Euteleostomi</taxon>
        <taxon>Archelosauria</taxon>
        <taxon>Archosauria</taxon>
        <taxon>Dinosauria</taxon>
        <taxon>Saurischia</taxon>
        <taxon>Theropoda</taxon>
        <taxon>Coelurosauria</taxon>
        <taxon>Aves</taxon>
        <taxon>Neognathae</taxon>
        <taxon>Neoaves</taxon>
        <taxon>Telluraves</taxon>
        <taxon>Australaves</taxon>
        <taxon>Passeriformes</taxon>
        <taxon>Sylvioidea</taxon>
        <taxon>Hirundinidae</taxon>
        <taxon>Hirundo</taxon>
    </lineage>
</organism>
<evidence type="ECO:0000313" key="1">
    <source>
        <dbReference type="EMBL" id="RMC18529.1"/>
    </source>
</evidence>
<name>A0A3M0KZ09_HIRRU</name>
<evidence type="ECO:0000313" key="2">
    <source>
        <dbReference type="Proteomes" id="UP000269221"/>
    </source>
</evidence>
<gene>
    <name evidence="1" type="ORF">DUI87_04420</name>
</gene>
<protein>
    <submittedName>
        <fullName evidence="1">Uncharacterized protein</fullName>
    </submittedName>
</protein>
<dbReference type="Proteomes" id="UP000269221">
    <property type="component" value="Unassembled WGS sequence"/>
</dbReference>
<comment type="caution">
    <text evidence="1">The sequence shown here is derived from an EMBL/GenBank/DDBJ whole genome shotgun (WGS) entry which is preliminary data.</text>
</comment>
<dbReference type="AlphaFoldDB" id="A0A3M0KZ09"/>
<reference evidence="1 2" key="1">
    <citation type="submission" date="2018-07" db="EMBL/GenBank/DDBJ databases">
        <title>A high quality draft genome assembly of the barn swallow (H. rustica rustica).</title>
        <authorList>
            <person name="Formenti G."/>
            <person name="Chiara M."/>
            <person name="Poveda L."/>
            <person name="Francoijs K.-J."/>
            <person name="Bonisoli-Alquati A."/>
            <person name="Canova L."/>
            <person name="Gianfranceschi L."/>
            <person name="Horner D.S."/>
            <person name="Saino N."/>
        </authorList>
    </citation>
    <scope>NUCLEOTIDE SEQUENCE [LARGE SCALE GENOMIC DNA]</scope>
    <source>
        <strain evidence="1">Chelidonia</strain>
        <tissue evidence="1">Blood</tissue>
    </source>
</reference>
<accession>A0A3M0KZ09</accession>
<sequence length="239" mass="26672">MLQAQSVQLHDCPGYIAAVDRQDLAINPNKFLMQAEKEENKAKKQAFYVQDGRQTPTEQFDSLASPLRCLYTSSQVPDISLSPMMGTLPYCKQTQYRGKTLGFGPWFLRQVVNTPWAPSVLENTISHGQHFTDNFLTPPEEHMRSLATAGEQVDRNQLSGFFFRENGQGKLLWSTATVAPASHKGNIWMEPGEQTREQKREAGSAARLGLGKNREFVSVKDLTSSLAAISSRFSTRTTA</sequence>
<proteinExistence type="predicted"/>